<gene>
    <name evidence="12" type="ORF">DEH84_05885</name>
</gene>
<comment type="catalytic activity">
    <reaction evidence="9 10">
        <text>L-threonyl-[protein] + FAD = FMN-L-threonyl-[protein] + AMP + H(+)</text>
        <dbReference type="Rhea" id="RHEA:36847"/>
        <dbReference type="Rhea" id="RHEA-COMP:11060"/>
        <dbReference type="Rhea" id="RHEA-COMP:11061"/>
        <dbReference type="ChEBI" id="CHEBI:15378"/>
        <dbReference type="ChEBI" id="CHEBI:30013"/>
        <dbReference type="ChEBI" id="CHEBI:57692"/>
        <dbReference type="ChEBI" id="CHEBI:74257"/>
        <dbReference type="ChEBI" id="CHEBI:456215"/>
        <dbReference type="EC" id="2.7.1.180"/>
    </reaction>
</comment>
<keyword evidence="7 10" id="KW-0460">Magnesium</keyword>
<evidence type="ECO:0000256" key="8">
    <source>
        <dbReference type="ARBA" id="ARBA00031306"/>
    </source>
</evidence>
<protein>
    <recommendedName>
        <fullName evidence="2 10">FAD:protein FMN transferase</fullName>
        <ecNumber evidence="1 10">2.7.1.180</ecNumber>
    </recommendedName>
    <alternativeName>
        <fullName evidence="8 10">Flavin transferase</fullName>
    </alternativeName>
</protein>
<comment type="cofactor">
    <cofactor evidence="11">
        <name>Mg(2+)</name>
        <dbReference type="ChEBI" id="CHEBI:18420"/>
    </cofactor>
    <cofactor evidence="11">
        <name>Mn(2+)</name>
        <dbReference type="ChEBI" id="CHEBI:29035"/>
    </cofactor>
    <text evidence="11">Magnesium. Can also use manganese.</text>
</comment>
<organism evidence="12 13">
    <name type="scientific">Aquabacterium olei</name>
    <dbReference type="NCBI Taxonomy" id="1296669"/>
    <lineage>
        <taxon>Bacteria</taxon>
        <taxon>Pseudomonadati</taxon>
        <taxon>Pseudomonadota</taxon>
        <taxon>Betaproteobacteria</taxon>
        <taxon>Burkholderiales</taxon>
        <taxon>Aquabacterium</taxon>
    </lineage>
</organism>
<keyword evidence="4 10" id="KW-0808">Transferase</keyword>
<dbReference type="OrthoDB" id="9778595at2"/>
<dbReference type="Proteomes" id="UP000244892">
    <property type="component" value="Chromosome"/>
</dbReference>
<evidence type="ECO:0000256" key="1">
    <source>
        <dbReference type="ARBA" id="ARBA00011955"/>
    </source>
</evidence>
<evidence type="ECO:0000256" key="10">
    <source>
        <dbReference type="PIRNR" id="PIRNR006268"/>
    </source>
</evidence>
<evidence type="ECO:0000256" key="7">
    <source>
        <dbReference type="ARBA" id="ARBA00022842"/>
    </source>
</evidence>
<evidence type="ECO:0000256" key="2">
    <source>
        <dbReference type="ARBA" id="ARBA00016337"/>
    </source>
</evidence>
<evidence type="ECO:0000256" key="5">
    <source>
        <dbReference type="ARBA" id="ARBA00022723"/>
    </source>
</evidence>
<dbReference type="KEGG" id="aon:DEH84_05885"/>
<name>A0A2U8FPX1_9BURK</name>
<evidence type="ECO:0000313" key="13">
    <source>
        <dbReference type="Proteomes" id="UP000244892"/>
    </source>
</evidence>
<keyword evidence="6 10" id="KW-0274">FAD</keyword>
<evidence type="ECO:0000256" key="6">
    <source>
        <dbReference type="ARBA" id="ARBA00022827"/>
    </source>
</evidence>
<keyword evidence="13" id="KW-1185">Reference proteome</keyword>
<evidence type="ECO:0000256" key="9">
    <source>
        <dbReference type="ARBA" id="ARBA00048540"/>
    </source>
</evidence>
<dbReference type="SUPFAM" id="SSF143631">
    <property type="entry name" value="ApbE-like"/>
    <property type="match status" value="1"/>
</dbReference>
<dbReference type="GO" id="GO:0046872">
    <property type="term" value="F:metal ion binding"/>
    <property type="evidence" value="ECO:0007669"/>
    <property type="project" value="UniProtKB-UniRule"/>
</dbReference>
<dbReference type="Gene3D" id="3.10.520.10">
    <property type="entry name" value="ApbE-like domains"/>
    <property type="match status" value="1"/>
</dbReference>
<dbReference type="AlphaFoldDB" id="A0A2U8FPX1"/>
<dbReference type="Pfam" id="PF02424">
    <property type="entry name" value="ApbE"/>
    <property type="match status" value="1"/>
</dbReference>
<comment type="similarity">
    <text evidence="10">Belongs to the ApbE family.</text>
</comment>
<dbReference type="InterPro" id="IPR024932">
    <property type="entry name" value="ApbE"/>
</dbReference>
<evidence type="ECO:0000256" key="3">
    <source>
        <dbReference type="ARBA" id="ARBA00022630"/>
    </source>
</evidence>
<dbReference type="EMBL" id="CP029210">
    <property type="protein sequence ID" value="AWI53010.1"/>
    <property type="molecule type" value="Genomic_DNA"/>
</dbReference>
<dbReference type="GO" id="GO:0016740">
    <property type="term" value="F:transferase activity"/>
    <property type="evidence" value="ECO:0007669"/>
    <property type="project" value="UniProtKB-UniRule"/>
</dbReference>
<keyword evidence="5 10" id="KW-0479">Metal-binding</keyword>
<dbReference type="PANTHER" id="PTHR30040:SF2">
    <property type="entry name" value="FAD:PROTEIN FMN TRANSFERASE"/>
    <property type="match status" value="1"/>
</dbReference>
<dbReference type="RefSeq" id="WP_109035632.1">
    <property type="nucleotide sequence ID" value="NZ_CP029210.1"/>
</dbReference>
<sequence>MAAQLGLTRRQWLGATLLIPLCGARVASAHSAASHDSRTMMGTRVDITVQHHDAALRENAMQAAWAEMGRLVGNLSRYEPDSVVAVLQRHAGRTPVRITPDVMHVLNEARSLSRVSGGAFDITVGAYAGWRFDAAQAAMPTRAELAQARSLVDHRDVVLDTDHGTAFLRRPHMLLDLGGIAKLPILQAGMTVLRLHGVQNAQINGGGDVITAGRWQGRDWRVGIRDAHAPERIAGVVTLRDGVVVSSGDYERCFERGGQRYHHILDARTGMPTQGPHGVVLVARDGAAVNGRGAALMAANPAQRAAILRDLQGRADVLMFERNRTRWHTAGMARWLNA</sequence>
<dbReference type="PIRSF" id="PIRSF006268">
    <property type="entry name" value="ApbE"/>
    <property type="match status" value="1"/>
</dbReference>
<feature type="binding site" evidence="11">
    <location>
        <position position="179"/>
    </location>
    <ligand>
        <name>Mg(2+)</name>
        <dbReference type="ChEBI" id="CHEBI:18420"/>
    </ligand>
</feature>
<keyword evidence="3 10" id="KW-0285">Flavoprotein</keyword>
<dbReference type="PANTHER" id="PTHR30040">
    <property type="entry name" value="THIAMINE BIOSYNTHESIS LIPOPROTEIN APBE"/>
    <property type="match status" value="1"/>
</dbReference>
<dbReference type="InterPro" id="IPR003374">
    <property type="entry name" value="ApbE-like_sf"/>
</dbReference>
<proteinExistence type="inferred from homology"/>
<evidence type="ECO:0000256" key="11">
    <source>
        <dbReference type="PIRSR" id="PIRSR006268-2"/>
    </source>
</evidence>
<reference evidence="12 13" key="1">
    <citation type="submission" date="2018-05" db="EMBL/GenBank/DDBJ databases">
        <title>complete genome sequence of Aquabacterium olei NBRC 110486.</title>
        <authorList>
            <person name="Tang B."/>
            <person name="Chang J."/>
            <person name="Zhang L."/>
            <person name="Yang H."/>
        </authorList>
    </citation>
    <scope>NUCLEOTIDE SEQUENCE [LARGE SCALE GENOMIC DNA]</scope>
    <source>
        <strain evidence="12 13">NBRC 110486</strain>
    </source>
</reference>
<evidence type="ECO:0000256" key="4">
    <source>
        <dbReference type="ARBA" id="ARBA00022679"/>
    </source>
</evidence>
<evidence type="ECO:0000313" key="12">
    <source>
        <dbReference type="EMBL" id="AWI53010.1"/>
    </source>
</evidence>
<accession>A0A2U8FPX1</accession>
<dbReference type="EC" id="2.7.1.180" evidence="1 10"/>